<dbReference type="Gene3D" id="3.30.750.44">
    <property type="match status" value="1"/>
</dbReference>
<evidence type="ECO:0000256" key="6">
    <source>
        <dbReference type="SAM" id="MobiDB-lite"/>
    </source>
</evidence>
<sequence length="531" mass="59401">MKTGTSMWKRKRTWVGVLGALALSLTLVAPWNPAPVSPSLTAVAHAGFFDDDLETFEEVLDLVAGNYVYAPDYKTLFEAGIQGMLARVPENTLTVSDVYSGKVLMKNDKRLSYRLNFNRNENMGALRSVYNFLAEQYKGELKKKDIEQAAIVGMMSSLDPYSLYMDQGEFERSMRDTEGQYGGVGMVITMQDLKLTVVRTLKNSPAERVGILPQDIIARVDGQVVQGMQINELAERLRGYPNTKVQMEVYRPSTDTAQQFTLTREIISIETVEYKNMGDGVGYFSIHSFSKQTNDQLQEMLKRALDEGVNAFIMDLRNNPGGLLSQSVKVASHFLNKGELIVYTRGRDRSDMQTYQALYKNTLTHLPLVVLLNRNSASASEIVAGSLKDSGKALILGENSYGKGSVQTIFRMSDGSGLRLTTSKYYTPSGIDINQHGITPEIIVEKDLPEKESVTREPKGRTPEPSEDTRNLATRLKETEVIDYLKEKGYTITDKTDPLVEFAKLVIRDTRHPSKSHALAKARELANDIHY</sequence>
<dbReference type="InterPro" id="IPR036034">
    <property type="entry name" value="PDZ_sf"/>
</dbReference>
<dbReference type="Pfam" id="PF03572">
    <property type="entry name" value="Peptidase_S41"/>
    <property type="match status" value="1"/>
</dbReference>
<dbReference type="CDD" id="cd06782">
    <property type="entry name" value="cpPDZ_CPP-like"/>
    <property type="match status" value="1"/>
</dbReference>
<evidence type="ECO:0000256" key="4">
    <source>
        <dbReference type="ARBA" id="ARBA00022825"/>
    </source>
</evidence>
<dbReference type="Pfam" id="PF17820">
    <property type="entry name" value="PDZ_6"/>
    <property type="match status" value="1"/>
</dbReference>
<accession>A0ABN8W1X7</accession>
<evidence type="ECO:0000313" key="10">
    <source>
        <dbReference type="Proteomes" id="UP001157733"/>
    </source>
</evidence>
<keyword evidence="2 5" id="KW-0645">Protease</keyword>
<dbReference type="SUPFAM" id="SSF50156">
    <property type="entry name" value="PDZ domain-like"/>
    <property type="match status" value="1"/>
</dbReference>
<dbReference type="PANTHER" id="PTHR32060">
    <property type="entry name" value="TAIL-SPECIFIC PROTEASE"/>
    <property type="match status" value="1"/>
</dbReference>
<keyword evidence="10" id="KW-1185">Reference proteome</keyword>
<gene>
    <name evidence="9" type="ORF">NSPWAT_2035</name>
</gene>
<evidence type="ECO:0000259" key="8">
    <source>
        <dbReference type="SMART" id="SM00245"/>
    </source>
</evidence>
<evidence type="ECO:0000313" key="9">
    <source>
        <dbReference type="EMBL" id="CAI2718891.1"/>
    </source>
</evidence>
<dbReference type="InterPro" id="IPR004447">
    <property type="entry name" value="Peptidase_S41A"/>
</dbReference>
<reference evidence="9 10" key="1">
    <citation type="submission" date="2022-09" db="EMBL/GenBank/DDBJ databases">
        <authorList>
            <person name="Kop L."/>
        </authorList>
    </citation>
    <scope>NUCLEOTIDE SEQUENCE [LARGE SCALE GENOMIC DNA]</scope>
    <source>
        <strain evidence="9 10">347</strain>
    </source>
</reference>
<name>A0ABN8W1X7_9BACT</name>
<dbReference type="InterPro" id="IPR029045">
    <property type="entry name" value="ClpP/crotonase-like_dom_sf"/>
</dbReference>
<keyword evidence="4 5" id="KW-0720">Serine protease</keyword>
<feature type="domain" description="PDZ" evidence="7">
    <location>
        <begin position="182"/>
        <end position="253"/>
    </location>
</feature>
<organism evidence="9 10">
    <name type="scientific">Nitrospina watsonii</name>
    <dbReference type="NCBI Taxonomy" id="1323948"/>
    <lineage>
        <taxon>Bacteria</taxon>
        <taxon>Pseudomonadati</taxon>
        <taxon>Nitrospinota/Tectimicrobiota group</taxon>
        <taxon>Nitrospinota</taxon>
        <taxon>Nitrospinia</taxon>
        <taxon>Nitrospinales</taxon>
        <taxon>Nitrospinaceae</taxon>
        <taxon>Nitrospina</taxon>
    </lineage>
</organism>
<evidence type="ECO:0000259" key="7">
    <source>
        <dbReference type="SMART" id="SM00228"/>
    </source>
</evidence>
<dbReference type="InterPro" id="IPR001478">
    <property type="entry name" value="PDZ"/>
</dbReference>
<evidence type="ECO:0000256" key="3">
    <source>
        <dbReference type="ARBA" id="ARBA00022801"/>
    </source>
</evidence>
<evidence type="ECO:0000256" key="5">
    <source>
        <dbReference type="RuleBase" id="RU004404"/>
    </source>
</evidence>
<dbReference type="EC" id="3.4.21.102" evidence="9"/>
<dbReference type="PANTHER" id="PTHR32060:SF30">
    <property type="entry name" value="CARBOXY-TERMINAL PROCESSING PROTEASE CTPA"/>
    <property type="match status" value="1"/>
</dbReference>
<dbReference type="CDD" id="cd07560">
    <property type="entry name" value="Peptidase_S41_CPP"/>
    <property type="match status" value="1"/>
</dbReference>
<dbReference type="InterPro" id="IPR055210">
    <property type="entry name" value="CtpA/B_N"/>
</dbReference>
<dbReference type="SMART" id="SM00245">
    <property type="entry name" value="TSPc"/>
    <property type="match status" value="1"/>
</dbReference>
<dbReference type="InterPro" id="IPR005151">
    <property type="entry name" value="Tail-specific_protease"/>
</dbReference>
<dbReference type="NCBIfam" id="TIGR00225">
    <property type="entry name" value="prc"/>
    <property type="match status" value="1"/>
</dbReference>
<dbReference type="Pfam" id="PF22694">
    <property type="entry name" value="CtpB_N-like"/>
    <property type="match status" value="1"/>
</dbReference>
<feature type="region of interest" description="Disordered" evidence="6">
    <location>
        <begin position="446"/>
        <end position="471"/>
    </location>
</feature>
<dbReference type="InterPro" id="IPR041489">
    <property type="entry name" value="PDZ_6"/>
</dbReference>
<comment type="similarity">
    <text evidence="1 5">Belongs to the peptidase S41A family.</text>
</comment>
<dbReference type="SMART" id="SM00228">
    <property type="entry name" value="PDZ"/>
    <property type="match status" value="1"/>
</dbReference>
<protein>
    <submittedName>
        <fullName evidence="9">C-terminal processing peptidase</fullName>
        <ecNumber evidence="9">3.4.21.102</ecNumber>
    </submittedName>
</protein>
<feature type="domain" description="Tail specific protease" evidence="8">
    <location>
        <begin position="255"/>
        <end position="445"/>
    </location>
</feature>
<dbReference type="Gene3D" id="3.90.226.10">
    <property type="entry name" value="2-enoyl-CoA Hydratase, Chain A, domain 1"/>
    <property type="match status" value="1"/>
</dbReference>
<dbReference type="RefSeq" id="WP_282011759.1">
    <property type="nucleotide sequence ID" value="NZ_OX336137.1"/>
</dbReference>
<dbReference type="Proteomes" id="UP001157733">
    <property type="component" value="Chromosome"/>
</dbReference>
<evidence type="ECO:0000256" key="2">
    <source>
        <dbReference type="ARBA" id="ARBA00022670"/>
    </source>
</evidence>
<dbReference type="SUPFAM" id="SSF52096">
    <property type="entry name" value="ClpP/crotonase"/>
    <property type="match status" value="1"/>
</dbReference>
<keyword evidence="3 5" id="KW-0378">Hydrolase</keyword>
<evidence type="ECO:0000256" key="1">
    <source>
        <dbReference type="ARBA" id="ARBA00009179"/>
    </source>
</evidence>
<dbReference type="Gene3D" id="2.30.42.10">
    <property type="match status" value="1"/>
</dbReference>
<dbReference type="GO" id="GO:0004252">
    <property type="term" value="F:serine-type endopeptidase activity"/>
    <property type="evidence" value="ECO:0007669"/>
    <property type="project" value="UniProtKB-EC"/>
</dbReference>
<proteinExistence type="inferred from homology"/>
<dbReference type="EMBL" id="OX336137">
    <property type="protein sequence ID" value="CAI2718891.1"/>
    <property type="molecule type" value="Genomic_DNA"/>
</dbReference>